<reference evidence="3 4" key="1">
    <citation type="journal article" date="2016" name="Nat. Commun.">
        <title>Extremotolerant tardigrade genome and improved radiotolerance of human cultured cells by tardigrade-unique protein.</title>
        <authorList>
            <person name="Hashimoto T."/>
            <person name="Horikawa D.D."/>
            <person name="Saito Y."/>
            <person name="Kuwahara H."/>
            <person name="Kozuka-Hata H."/>
            <person name="Shin-I T."/>
            <person name="Minakuchi Y."/>
            <person name="Ohishi K."/>
            <person name="Motoyama A."/>
            <person name="Aizu T."/>
            <person name="Enomoto A."/>
            <person name="Kondo K."/>
            <person name="Tanaka S."/>
            <person name="Hara Y."/>
            <person name="Koshikawa S."/>
            <person name="Sagara H."/>
            <person name="Miura T."/>
            <person name="Yokobori S."/>
            <person name="Miyagawa K."/>
            <person name="Suzuki Y."/>
            <person name="Kubo T."/>
            <person name="Oyama M."/>
            <person name="Kohara Y."/>
            <person name="Fujiyama A."/>
            <person name="Arakawa K."/>
            <person name="Katayama T."/>
            <person name="Toyoda A."/>
            <person name="Kunieda T."/>
        </authorList>
    </citation>
    <scope>NUCLEOTIDE SEQUENCE [LARGE SCALE GENOMIC DNA]</scope>
    <source>
        <strain evidence="3 4">YOKOZUNA-1</strain>
    </source>
</reference>
<evidence type="ECO:0000313" key="4">
    <source>
        <dbReference type="Proteomes" id="UP000186922"/>
    </source>
</evidence>
<feature type="compositionally biased region" description="Low complexity" evidence="1">
    <location>
        <begin position="38"/>
        <end position="48"/>
    </location>
</feature>
<accession>A0A1D1V2A2</accession>
<sequence length="72" mass="7969">MTDFMLSSLILPLVNVSGAVSTKLATKTPDTKDHKYSSSEGQHSSENSLDSTPLYHLCRPLIWLMRLGGMFL</sequence>
<evidence type="ECO:0000313" key="3">
    <source>
        <dbReference type="EMBL" id="GAU92853.1"/>
    </source>
</evidence>
<dbReference type="Proteomes" id="UP000186922">
    <property type="component" value="Unassembled WGS sequence"/>
</dbReference>
<dbReference type="EMBL" id="BDGG01000002">
    <property type="protein sequence ID" value="GAU92853.1"/>
    <property type="molecule type" value="Genomic_DNA"/>
</dbReference>
<dbReference type="AlphaFoldDB" id="A0A1D1V2A2"/>
<feature type="region of interest" description="Disordered" evidence="1">
    <location>
        <begin position="24"/>
        <end position="51"/>
    </location>
</feature>
<evidence type="ECO:0000256" key="2">
    <source>
        <dbReference type="SAM" id="SignalP"/>
    </source>
</evidence>
<feature type="chain" id="PRO_5008897959" evidence="2">
    <location>
        <begin position="22"/>
        <end position="72"/>
    </location>
</feature>
<protein>
    <submittedName>
        <fullName evidence="3">Uncharacterized protein</fullName>
    </submittedName>
</protein>
<evidence type="ECO:0000256" key="1">
    <source>
        <dbReference type="SAM" id="MobiDB-lite"/>
    </source>
</evidence>
<gene>
    <name evidence="3" type="primary">RvY_04879-1</name>
    <name evidence="3" type="synonym">RvY_04879.1</name>
    <name evidence="3" type="ORF">RvY_04879</name>
</gene>
<comment type="caution">
    <text evidence="3">The sequence shown here is derived from an EMBL/GenBank/DDBJ whole genome shotgun (WGS) entry which is preliminary data.</text>
</comment>
<name>A0A1D1V2A2_RAMVA</name>
<keyword evidence="2" id="KW-0732">Signal</keyword>
<keyword evidence="4" id="KW-1185">Reference proteome</keyword>
<feature type="signal peptide" evidence="2">
    <location>
        <begin position="1"/>
        <end position="21"/>
    </location>
</feature>
<proteinExistence type="predicted"/>
<organism evidence="3 4">
    <name type="scientific">Ramazzottius varieornatus</name>
    <name type="common">Water bear</name>
    <name type="synonym">Tardigrade</name>
    <dbReference type="NCBI Taxonomy" id="947166"/>
    <lineage>
        <taxon>Eukaryota</taxon>
        <taxon>Metazoa</taxon>
        <taxon>Ecdysozoa</taxon>
        <taxon>Tardigrada</taxon>
        <taxon>Eutardigrada</taxon>
        <taxon>Parachela</taxon>
        <taxon>Hypsibioidea</taxon>
        <taxon>Ramazzottiidae</taxon>
        <taxon>Ramazzottius</taxon>
    </lineage>
</organism>